<evidence type="ECO:0000256" key="7">
    <source>
        <dbReference type="ARBA" id="ARBA00023157"/>
    </source>
</evidence>
<comment type="similarity">
    <text evidence="3">Belongs to the pancreatic ribonuclease family.</text>
</comment>
<reference evidence="11 12" key="1">
    <citation type="journal article" date="2009" name="Science">
        <title>Genome sequence, comparative analysis, and population genetics of the domestic horse.</title>
        <authorList>
            <consortium name="Broad Institute Genome Sequencing Platform"/>
            <consortium name="Broad Institute Whole Genome Assembly Team"/>
            <person name="Wade C.M."/>
            <person name="Giulotto E."/>
            <person name="Sigurdsson S."/>
            <person name="Zoli M."/>
            <person name="Gnerre S."/>
            <person name="Imsland F."/>
            <person name="Lear T.L."/>
            <person name="Adelson D.L."/>
            <person name="Bailey E."/>
            <person name="Bellone R.R."/>
            <person name="Bloecker H."/>
            <person name="Distl O."/>
            <person name="Edgar R.C."/>
            <person name="Garber M."/>
            <person name="Leeb T."/>
            <person name="Mauceli E."/>
            <person name="MacLeod J.N."/>
            <person name="Penedo M.C.T."/>
            <person name="Raison J.M."/>
            <person name="Sharpe T."/>
            <person name="Vogel J."/>
            <person name="Andersson L."/>
            <person name="Antczak D.F."/>
            <person name="Biagi T."/>
            <person name="Binns M.M."/>
            <person name="Chowdhary B.P."/>
            <person name="Coleman S.J."/>
            <person name="Della Valle G."/>
            <person name="Fryc S."/>
            <person name="Guerin G."/>
            <person name="Hasegawa T."/>
            <person name="Hill E.W."/>
            <person name="Jurka J."/>
            <person name="Kiialainen A."/>
            <person name="Lindgren G."/>
            <person name="Liu J."/>
            <person name="Magnani E."/>
            <person name="Mickelson J.R."/>
            <person name="Murray J."/>
            <person name="Nergadze S.G."/>
            <person name="Onofrio R."/>
            <person name="Pedroni S."/>
            <person name="Piras M.F."/>
            <person name="Raudsepp T."/>
            <person name="Rocchi M."/>
            <person name="Roeed K.H."/>
            <person name="Ryder O.A."/>
            <person name="Searle S."/>
            <person name="Skow L."/>
            <person name="Swinburne J.E."/>
            <person name="Syvaenen A.C."/>
            <person name="Tozaki T."/>
            <person name="Valberg S.J."/>
            <person name="Vaudin M."/>
            <person name="White J.R."/>
            <person name="Zody M.C."/>
            <person name="Lander E.S."/>
            <person name="Lindblad-Toh K."/>
        </authorList>
    </citation>
    <scope>NUCLEOTIDE SEQUENCE [LARGE SCALE GENOMIC DNA]</scope>
    <source>
        <strain evidence="11 12">Thoroughbred</strain>
    </source>
</reference>
<keyword evidence="8" id="KW-0325">Glycoprotein</keyword>
<dbReference type="CTD" id="390443"/>
<dbReference type="SMART" id="SM00092">
    <property type="entry name" value="RNAse_Pc"/>
    <property type="match status" value="1"/>
</dbReference>
<dbReference type="InterPro" id="IPR036816">
    <property type="entry name" value="RNaseA-like_dom_sf"/>
</dbReference>
<dbReference type="RefSeq" id="XP_070095848.1">
    <property type="nucleotide sequence ID" value="XM_070239747.1"/>
</dbReference>
<dbReference type="KEGG" id="ecb:100072620"/>
<dbReference type="Ensembl" id="ENSECAT00000146734.1">
    <property type="protein sequence ID" value="ENSECAP00000058742.1"/>
    <property type="gene ID" value="ENSECAG00000001538.4"/>
</dbReference>
<organism evidence="11 12">
    <name type="scientific">Equus caballus</name>
    <name type="common">Horse</name>
    <dbReference type="NCBI Taxonomy" id="9796"/>
    <lineage>
        <taxon>Eukaryota</taxon>
        <taxon>Metazoa</taxon>
        <taxon>Chordata</taxon>
        <taxon>Craniata</taxon>
        <taxon>Vertebrata</taxon>
        <taxon>Euteleostomi</taxon>
        <taxon>Mammalia</taxon>
        <taxon>Eutheria</taxon>
        <taxon>Laurasiatheria</taxon>
        <taxon>Perissodactyla</taxon>
        <taxon>Equidae</taxon>
        <taxon>Equus</taxon>
    </lineage>
</organism>
<dbReference type="PANTHER" id="PTHR11437">
    <property type="entry name" value="RIBONUCLEASE"/>
    <property type="match status" value="1"/>
</dbReference>
<proteinExistence type="inferred from homology"/>
<sequence>MWILITTQLLPLLLLMLQPLQFEKLFKYSDLSDVDSEEFEDYLEELYSTGPTKAPTKKTFQNQVLADPDRPLSDPHYCNDEVRMKNVHNRLYCKKEHFFLQATYEEVQKICRHLFVPCKNGVKKCHRSKKLIEGVYCSLTSGTMIVDCIYESFYKRGFALITCRWQNDIQEIIPDHVDDLQELYSQQKGIIHQEAIFPPLF</sequence>
<name>A0A9L0S817_HORSE</name>
<keyword evidence="7" id="KW-1015">Disulfide bond</keyword>
<dbReference type="Ensembl" id="ENSECAT00000001471.4">
    <property type="protein sequence ID" value="ENSECAP00000085507.1"/>
    <property type="gene ID" value="ENSECAG00000001538.4"/>
</dbReference>
<evidence type="ECO:0000256" key="5">
    <source>
        <dbReference type="ARBA" id="ARBA00022525"/>
    </source>
</evidence>
<dbReference type="CDD" id="cd00163">
    <property type="entry name" value="RNase_A"/>
    <property type="match status" value="1"/>
</dbReference>
<evidence type="ECO:0000313" key="12">
    <source>
        <dbReference type="Proteomes" id="UP000002281"/>
    </source>
</evidence>
<dbReference type="InterPro" id="IPR023412">
    <property type="entry name" value="RNaseA_domain"/>
</dbReference>
<gene>
    <name evidence="11" type="primary">RNASE9</name>
</gene>
<dbReference type="Ensembl" id="ENSECAT00000087314.1">
    <property type="protein sequence ID" value="ENSECAP00000089964.1"/>
    <property type="gene ID" value="ENSECAG00000001538.4"/>
</dbReference>
<dbReference type="RefSeq" id="XP_070095836.1">
    <property type="nucleotide sequence ID" value="XM_070239735.1"/>
</dbReference>
<keyword evidence="5" id="KW-0964">Secreted</keyword>
<reference evidence="11" key="2">
    <citation type="submission" date="2025-05" db="UniProtKB">
        <authorList>
            <consortium name="Ensembl"/>
        </authorList>
    </citation>
    <scope>IDENTIFICATION</scope>
    <source>
        <strain evidence="11">Thoroughbred</strain>
    </source>
</reference>
<protein>
    <recommendedName>
        <fullName evidence="4">Inactive ribonuclease-like protein 9</fullName>
    </recommendedName>
</protein>
<dbReference type="GeneTree" id="ENSGT00390000013952"/>
<dbReference type="Ensembl" id="ENSECAT00000139647.1">
    <property type="protein sequence ID" value="ENSECAP00000090575.1"/>
    <property type="gene ID" value="ENSECAG00000001538.4"/>
</dbReference>
<dbReference type="GO" id="GO:0003676">
    <property type="term" value="F:nucleic acid binding"/>
    <property type="evidence" value="ECO:0007669"/>
    <property type="project" value="InterPro"/>
</dbReference>
<comment type="subcellular location">
    <subcellularLocation>
        <location evidence="2">Secreted</location>
    </subcellularLocation>
</comment>
<dbReference type="FunFam" id="3.10.130.10:FF:000003">
    <property type="entry name" value="Inactive ribonuclease-like protein 9"/>
    <property type="match status" value="1"/>
</dbReference>
<dbReference type="GO" id="GO:0005576">
    <property type="term" value="C:extracellular region"/>
    <property type="evidence" value="ECO:0007669"/>
    <property type="project" value="UniProtKB-SubCell"/>
</dbReference>
<feature type="signal peptide" evidence="9">
    <location>
        <begin position="1"/>
        <end position="22"/>
    </location>
</feature>
<feature type="chain" id="PRO_5044699459" description="Inactive ribonuclease-like protein 9" evidence="9">
    <location>
        <begin position="23"/>
        <end position="201"/>
    </location>
</feature>
<evidence type="ECO:0000256" key="4">
    <source>
        <dbReference type="ARBA" id="ARBA00014966"/>
    </source>
</evidence>
<dbReference type="Ensembl" id="ENSECAT00000092638.1">
    <property type="protein sequence ID" value="ENSECAP00000078187.1"/>
    <property type="gene ID" value="ENSECAG00000001538.4"/>
</dbReference>
<dbReference type="PANTHER" id="PTHR11437:SF14">
    <property type="entry name" value="INACTIVE RIBONUCLEASE-LIKE PROTEIN 9"/>
    <property type="match status" value="1"/>
</dbReference>
<dbReference type="SUPFAM" id="SSF54076">
    <property type="entry name" value="RNase A-like"/>
    <property type="match status" value="1"/>
</dbReference>
<dbReference type="OrthoDB" id="9835306at2759"/>
<dbReference type="Gene3D" id="3.10.130.10">
    <property type="entry name" value="Ribonuclease A-like domain"/>
    <property type="match status" value="1"/>
</dbReference>
<keyword evidence="6 9" id="KW-0732">Signal</keyword>
<dbReference type="Ensembl" id="ENSECAT00000119263.1">
    <property type="protein sequence ID" value="ENSECAP00000088250.1"/>
    <property type="gene ID" value="ENSECAG00000001538.4"/>
</dbReference>
<keyword evidence="12" id="KW-1185">Reference proteome</keyword>
<evidence type="ECO:0000256" key="8">
    <source>
        <dbReference type="ARBA" id="ARBA00023180"/>
    </source>
</evidence>
<dbReference type="RefSeq" id="XP_070095828.1">
    <property type="nucleotide sequence ID" value="XM_070239727.1"/>
</dbReference>
<dbReference type="GeneID" id="100072620"/>
<comment type="function">
    <text evidence="1">Does not exhibit any ribonuclease activity.</text>
</comment>
<dbReference type="Ensembl" id="ENSECAT00000082891.1">
    <property type="protein sequence ID" value="ENSECAP00000071001.1"/>
    <property type="gene ID" value="ENSECAG00000001538.4"/>
</dbReference>
<dbReference type="Pfam" id="PF00074">
    <property type="entry name" value="RnaseA"/>
    <property type="match status" value="1"/>
</dbReference>
<evidence type="ECO:0000259" key="10">
    <source>
        <dbReference type="SMART" id="SM00092"/>
    </source>
</evidence>
<dbReference type="Ensembl" id="ENSECAT00000142455.1">
    <property type="protein sequence ID" value="ENSECAP00000060267.1"/>
    <property type="gene ID" value="ENSECAG00000001538.4"/>
</dbReference>
<dbReference type="RefSeq" id="XP_070095849.1">
    <property type="nucleotide sequence ID" value="XM_070239748.1"/>
</dbReference>
<evidence type="ECO:0000256" key="3">
    <source>
        <dbReference type="ARBA" id="ARBA00005600"/>
    </source>
</evidence>
<evidence type="ECO:0000256" key="2">
    <source>
        <dbReference type="ARBA" id="ARBA00004613"/>
    </source>
</evidence>
<dbReference type="Proteomes" id="UP000002281">
    <property type="component" value="Chromosome 1"/>
</dbReference>
<dbReference type="RefSeq" id="XP_070095855.1">
    <property type="nucleotide sequence ID" value="XM_070239754.1"/>
</dbReference>
<dbReference type="GO" id="GO:0050830">
    <property type="term" value="P:defense response to Gram-positive bacterium"/>
    <property type="evidence" value="ECO:0000318"/>
    <property type="project" value="GO_Central"/>
</dbReference>
<accession>A0A9L0S817</accession>
<dbReference type="Ensembl" id="ENSECAT00000115840.1">
    <property type="protein sequence ID" value="ENSECAP00000088357.1"/>
    <property type="gene ID" value="ENSECAG00000001538.4"/>
</dbReference>
<dbReference type="RefSeq" id="XP_001502674.2">
    <property type="nucleotide sequence ID" value="XM_001502624.5"/>
</dbReference>
<feature type="domain" description="Ribonuclease A-domain" evidence="10">
    <location>
        <begin position="53"/>
        <end position="170"/>
    </location>
</feature>
<evidence type="ECO:0000256" key="6">
    <source>
        <dbReference type="ARBA" id="ARBA00022729"/>
    </source>
</evidence>
<dbReference type="InterPro" id="IPR001427">
    <property type="entry name" value="RNaseA"/>
</dbReference>
<dbReference type="AlphaFoldDB" id="A0A9L0S817"/>
<evidence type="ECO:0000256" key="1">
    <source>
        <dbReference type="ARBA" id="ARBA00002915"/>
    </source>
</evidence>
<evidence type="ECO:0000313" key="11">
    <source>
        <dbReference type="Ensembl" id="ENSECAP00000071001.1"/>
    </source>
</evidence>
<dbReference type="Ensembl" id="ENSECAT00000119928.1">
    <property type="protein sequence ID" value="ENSECAP00000083660.1"/>
    <property type="gene ID" value="ENSECAG00000001538.4"/>
</dbReference>
<evidence type="ECO:0000256" key="9">
    <source>
        <dbReference type="SAM" id="SignalP"/>
    </source>
</evidence>
<dbReference type="RefSeq" id="XP_070095860.1">
    <property type="nucleotide sequence ID" value="XM_070239759.1"/>
</dbReference>